<accession>A0A1I5WPK7</accession>
<gene>
    <name evidence="1" type="ORF">SAMN04515668_1427</name>
</gene>
<evidence type="ECO:0000313" key="1">
    <source>
        <dbReference type="EMBL" id="SFQ21713.1"/>
    </source>
</evidence>
<keyword evidence="2" id="KW-1185">Reference proteome</keyword>
<name>A0A1I5WPK7_HYMAR</name>
<dbReference type="EMBL" id="FOXS01000002">
    <property type="protein sequence ID" value="SFQ21713.1"/>
    <property type="molecule type" value="Genomic_DNA"/>
</dbReference>
<dbReference type="RefSeq" id="WP_092670541.1">
    <property type="nucleotide sequence ID" value="NZ_FOXS01000002.1"/>
</dbReference>
<organism evidence="1 2">
    <name type="scientific">Hymenobacter arizonensis</name>
    <name type="common">Siccationidurans arizonensis</name>
    <dbReference type="NCBI Taxonomy" id="1227077"/>
    <lineage>
        <taxon>Bacteria</taxon>
        <taxon>Pseudomonadati</taxon>
        <taxon>Bacteroidota</taxon>
        <taxon>Cytophagia</taxon>
        <taxon>Cytophagales</taxon>
        <taxon>Hymenobacteraceae</taxon>
        <taxon>Hymenobacter</taxon>
    </lineage>
</organism>
<protein>
    <submittedName>
        <fullName evidence="1">Uncharacterized protein</fullName>
    </submittedName>
</protein>
<dbReference type="Proteomes" id="UP000199029">
    <property type="component" value="Unassembled WGS sequence"/>
</dbReference>
<sequence>MKTSLTPRPAQSLAGISLQSRAQAMLAASFLRPALLGALVVLSSAGTALAQDVPSVKAKQTDGHNLAMTIENPARQQMQLRVVALSTNTCLVKEVNTEPSYGTNLNFNQLPAGKYAVLLRVGQERYRYTVQVASRAQTTISVPELATPQAGQIVASATR</sequence>
<evidence type="ECO:0000313" key="2">
    <source>
        <dbReference type="Proteomes" id="UP000199029"/>
    </source>
</evidence>
<reference evidence="2" key="1">
    <citation type="submission" date="2016-10" db="EMBL/GenBank/DDBJ databases">
        <authorList>
            <person name="Varghese N."/>
            <person name="Submissions S."/>
        </authorList>
    </citation>
    <scope>NUCLEOTIDE SEQUENCE [LARGE SCALE GENOMIC DNA]</scope>
    <source>
        <strain evidence="2">OR362-8,ATCC BAA-1266,JCM 13504</strain>
    </source>
</reference>
<dbReference type="OrthoDB" id="886772at2"/>
<proteinExistence type="predicted"/>
<dbReference type="AlphaFoldDB" id="A0A1I5WPK7"/>
<dbReference type="STRING" id="1227077.SAMN04515668_1427"/>